<dbReference type="Pfam" id="PF13450">
    <property type="entry name" value="NAD_binding_8"/>
    <property type="match status" value="1"/>
</dbReference>
<feature type="transmembrane region" description="Helical" evidence="1">
    <location>
        <begin position="20"/>
        <end position="37"/>
    </location>
</feature>
<dbReference type="AlphaFoldDB" id="W1Y9Z6"/>
<feature type="non-terminal residue" evidence="2">
    <location>
        <position position="73"/>
    </location>
</feature>
<reference evidence="2" key="1">
    <citation type="submission" date="2013-12" db="EMBL/GenBank/DDBJ databases">
        <title>A Varibaculum cambriense genome reconstructed from a premature infant gut community with otherwise low bacterial novelty that shifts toward anaerobic metabolism during the third week of life.</title>
        <authorList>
            <person name="Brown C.T."/>
            <person name="Sharon I."/>
            <person name="Thomas B.C."/>
            <person name="Castelle C.J."/>
            <person name="Morowitz M.J."/>
            <person name="Banfield J.F."/>
        </authorList>
    </citation>
    <scope>NUCLEOTIDE SEQUENCE</scope>
</reference>
<evidence type="ECO:0000313" key="2">
    <source>
        <dbReference type="EMBL" id="ETJ39201.1"/>
    </source>
</evidence>
<gene>
    <name evidence="2" type="ORF">Q604_UNBC06875G0001</name>
</gene>
<accession>W1Y9Z6</accession>
<sequence>MGEILSFGSSSKFKTDLGGNMRIIIVGGIAAGMSAAAKLRRTDRDAEIVVYEKSPHISFGACGLPYYVGGNFD</sequence>
<comment type="caution">
    <text evidence="2">The sequence shown here is derived from an EMBL/GenBank/DDBJ whole genome shotgun (WGS) entry which is preliminary data.</text>
</comment>
<keyword evidence="1" id="KW-0812">Transmembrane</keyword>
<dbReference type="SUPFAM" id="SSF51905">
    <property type="entry name" value="FAD/NAD(P)-binding domain"/>
    <property type="match status" value="1"/>
</dbReference>
<keyword evidence="1" id="KW-1133">Transmembrane helix</keyword>
<dbReference type="Gene3D" id="3.50.50.60">
    <property type="entry name" value="FAD/NAD(P)-binding domain"/>
    <property type="match status" value="1"/>
</dbReference>
<dbReference type="EMBL" id="AZMM01006875">
    <property type="protein sequence ID" value="ETJ39201.1"/>
    <property type="molecule type" value="Genomic_DNA"/>
</dbReference>
<evidence type="ECO:0008006" key="3">
    <source>
        <dbReference type="Google" id="ProtNLM"/>
    </source>
</evidence>
<evidence type="ECO:0000256" key="1">
    <source>
        <dbReference type="SAM" id="Phobius"/>
    </source>
</evidence>
<organism evidence="2">
    <name type="scientific">human gut metagenome</name>
    <dbReference type="NCBI Taxonomy" id="408170"/>
    <lineage>
        <taxon>unclassified sequences</taxon>
        <taxon>metagenomes</taxon>
        <taxon>organismal metagenomes</taxon>
    </lineage>
</organism>
<name>W1Y9Z6_9ZZZZ</name>
<keyword evidence="1" id="KW-0472">Membrane</keyword>
<proteinExistence type="predicted"/>
<dbReference type="InterPro" id="IPR036188">
    <property type="entry name" value="FAD/NAD-bd_sf"/>
</dbReference>
<protein>
    <recommendedName>
        <fullName evidence="3">NADH oxidase</fullName>
    </recommendedName>
</protein>